<dbReference type="InterPro" id="IPR038445">
    <property type="entry name" value="NCDase_C_sf"/>
</dbReference>
<feature type="active site" description="Nucleophile" evidence="5">
    <location>
        <position position="290"/>
    </location>
</feature>
<keyword evidence="4 7" id="KW-0378">Hydrolase</keyword>
<gene>
    <name evidence="11" type="ORF">QE152_g1310</name>
</gene>
<evidence type="ECO:0000313" key="11">
    <source>
        <dbReference type="EMBL" id="KAK9754307.1"/>
    </source>
</evidence>
<keyword evidence="12" id="KW-1185">Reference proteome</keyword>
<evidence type="ECO:0000256" key="5">
    <source>
        <dbReference type="PIRSR" id="PIRSR606823-1"/>
    </source>
</evidence>
<dbReference type="GO" id="GO:0016020">
    <property type="term" value="C:membrane"/>
    <property type="evidence" value="ECO:0007669"/>
    <property type="project" value="GOC"/>
</dbReference>
<keyword evidence="6" id="KW-0479">Metal-binding</keyword>
<keyword evidence="6" id="KW-0862">Zinc</keyword>
<dbReference type="GO" id="GO:0046514">
    <property type="term" value="P:ceramide catabolic process"/>
    <property type="evidence" value="ECO:0007669"/>
    <property type="project" value="InterPro"/>
</dbReference>
<evidence type="ECO:0000256" key="1">
    <source>
        <dbReference type="ARBA" id="ARBA00009835"/>
    </source>
</evidence>
<organism evidence="11 12">
    <name type="scientific">Popillia japonica</name>
    <name type="common">Japanese beetle</name>
    <dbReference type="NCBI Taxonomy" id="7064"/>
    <lineage>
        <taxon>Eukaryota</taxon>
        <taxon>Metazoa</taxon>
        <taxon>Ecdysozoa</taxon>
        <taxon>Arthropoda</taxon>
        <taxon>Hexapoda</taxon>
        <taxon>Insecta</taxon>
        <taxon>Pterygota</taxon>
        <taxon>Neoptera</taxon>
        <taxon>Endopterygota</taxon>
        <taxon>Coleoptera</taxon>
        <taxon>Polyphaga</taxon>
        <taxon>Scarabaeiformia</taxon>
        <taxon>Scarabaeidae</taxon>
        <taxon>Rutelinae</taxon>
        <taxon>Popillia</taxon>
    </lineage>
</organism>
<dbReference type="EMBL" id="JASPKY010000008">
    <property type="protein sequence ID" value="KAK9754307.1"/>
    <property type="molecule type" value="Genomic_DNA"/>
</dbReference>
<dbReference type="Pfam" id="PF17048">
    <property type="entry name" value="Ceramidse_alk_C"/>
    <property type="match status" value="1"/>
</dbReference>
<feature type="binding site" evidence="6">
    <location>
        <position position="479"/>
    </location>
    <ligand>
        <name>Zn(2+)</name>
        <dbReference type="ChEBI" id="CHEBI:29105"/>
    </ligand>
</feature>
<dbReference type="GO" id="GO:0005576">
    <property type="term" value="C:extracellular region"/>
    <property type="evidence" value="ECO:0007669"/>
    <property type="project" value="TreeGrafter"/>
</dbReference>
<feature type="chain" id="PRO_5043643211" description="Neutral ceramidase" evidence="8">
    <location>
        <begin position="21"/>
        <end position="740"/>
    </location>
</feature>
<evidence type="ECO:0000256" key="6">
    <source>
        <dbReference type="PIRSR" id="PIRSR606823-2"/>
    </source>
</evidence>
<evidence type="ECO:0000256" key="4">
    <source>
        <dbReference type="ARBA" id="ARBA00022801"/>
    </source>
</evidence>
<dbReference type="EC" id="3.5.1.23" evidence="2 7"/>
<dbReference type="GO" id="GO:0046512">
    <property type="term" value="P:sphingosine biosynthetic process"/>
    <property type="evidence" value="ECO:0007669"/>
    <property type="project" value="TreeGrafter"/>
</dbReference>
<dbReference type="Proteomes" id="UP001458880">
    <property type="component" value="Unassembled WGS sequence"/>
</dbReference>
<dbReference type="AlphaFoldDB" id="A0AAW1N6U1"/>
<keyword evidence="8" id="KW-0732">Signal</keyword>
<accession>A0AAW1N6U1</accession>
<name>A0AAW1N6U1_POPJA</name>
<proteinExistence type="inferred from homology"/>
<feature type="domain" description="Neutral/alkaline non-lysosomal ceramidase C-terminal" evidence="10">
    <location>
        <begin position="547"/>
        <end position="705"/>
    </location>
</feature>
<dbReference type="GO" id="GO:0046872">
    <property type="term" value="F:metal ion binding"/>
    <property type="evidence" value="ECO:0007669"/>
    <property type="project" value="UniProtKB-KW"/>
</dbReference>
<dbReference type="Pfam" id="PF04734">
    <property type="entry name" value="Ceramidase_alk"/>
    <property type="match status" value="1"/>
</dbReference>
<dbReference type="Gene3D" id="2.60.40.2300">
    <property type="entry name" value="Neutral/alkaline non-lysosomal ceramidase, C-terminal domain"/>
    <property type="match status" value="1"/>
</dbReference>
<dbReference type="GO" id="GO:0017040">
    <property type="term" value="F:N-acylsphingosine amidohydrolase activity"/>
    <property type="evidence" value="ECO:0007669"/>
    <property type="project" value="UniProtKB-UniRule"/>
</dbReference>
<keyword evidence="7" id="KW-0443">Lipid metabolism</keyword>
<feature type="signal peptide" evidence="8">
    <location>
        <begin position="1"/>
        <end position="20"/>
    </location>
</feature>
<dbReference type="PANTHER" id="PTHR12670">
    <property type="entry name" value="CERAMIDASE"/>
    <property type="match status" value="1"/>
</dbReference>
<reference evidence="11 12" key="1">
    <citation type="journal article" date="2024" name="BMC Genomics">
        <title>De novo assembly and annotation of Popillia japonica's genome with initial clues to its potential as an invasive pest.</title>
        <authorList>
            <person name="Cucini C."/>
            <person name="Boschi S."/>
            <person name="Funari R."/>
            <person name="Cardaioli E."/>
            <person name="Iannotti N."/>
            <person name="Marturano G."/>
            <person name="Paoli F."/>
            <person name="Bruttini M."/>
            <person name="Carapelli A."/>
            <person name="Frati F."/>
            <person name="Nardi F."/>
        </authorList>
    </citation>
    <scope>NUCLEOTIDE SEQUENCE [LARGE SCALE GENOMIC DNA]</scope>
    <source>
        <strain evidence="11">DMR45628</strain>
    </source>
</reference>
<evidence type="ECO:0000259" key="9">
    <source>
        <dbReference type="Pfam" id="PF04734"/>
    </source>
</evidence>
<evidence type="ECO:0000256" key="3">
    <source>
        <dbReference type="ARBA" id="ARBA00019235"/>
    </source>
</evidence>
<sequence length="740" mass="80413">MWRLGAACLLLLVLCSQTKADYQIGVGISDATGPASGVIFMGYAKLTQRGYGLHLRQWSRAFIIDDGTNRIVFVSVDTGMVGYGIKEAVIENLSASYGDIYNVQNVIISGTHTHSTPGGFMEHLLFDITILGHVKQTFEGLVEGITQSIINAHESMVTGKIYINRGELLDANINRSPASYLNRGELLDANINRSPASYLLNPEAEREQYEHDVDKEMVQLKFVNSDDEIIGAINWFPVHPVSMNNTNGYITSDNVGYASILLEKELNDGAFPGQGSVVTAFASTNLGDVSPNIAGPICTNTGLACDVTTSTCEGEAQFCIASGPGEDMFESTKIIAERMYSKALELLNDNAAVEVTGAVSAINQFVDMPEQSATYTLGNGTTITGAGCNAAMGYSFAAGTTDGPGEFGFTQGTTSNDFFWDIVRDLLAPPTEEDIECQLPKPILLATGQMVEPYDWHPRVVSTQLALIGNVAIAAVPGEFSTMAGRRLKNVIKSAMGSSDATVIIAGLSNHYTHYITTYEEYQLQRYEGASTIYGPHTLGIYLQQYGKLTQALVSGTTLDPGPAPYVFDRDKLFSLVFPVILDHPDLDKKYGSVLSQPPSSVSAGSVVTATFVAGHPRNSLMHGSTFLRVERKVDDEWVLVANDAVWETKYTWGRTFIAASEGTIEWTVPDDVVSGTYRIRHFGAAKSLLGRVASYQGISREFEVRNNRIDEDGAGRENVPMFAVIVFSVFLTLSQRLQY</sequence>
<dbReference type="InterPro" id="IPR006823">
    <property type="entry name" value="Ceramidase_alk"/>
</dbReference>
<dbReference type="InterPro" id="IPR031329">
    <property type="entry name" value="NEUT/ALK_ceramidase_N"/>
</dbReference>
<comment type="caution">
    <text evidence="11">The sequence shown here is derived from an EMBL/GenBank/DDBJ whole genome shotgun (WGS) entry which is preliminary data.</text>
</comment>
<comment type="similarity">
    <text evidence="1 7">Belongs to the neutral ceramidase family.</text>
</comment>
<evidence type="ECO:0000256" key="7">
    <source>
        <dbReference type="RuleBase" id="RU366019"/>
    </source>
</evidence>
<evidence type="ECO:0000313" key="12">
    <source>
        <dbReference type="Proteomes" id="UP001458880"/>
    </source>
</evidence>
<dbReference type="InterPro" id="IPR031331">
    <property type="entry name" value="NEUT/ALK_ceramidase_C"/>
</dbReference>
<evidence type="ECO:0000256" key="2">
    <source>
        <dbReference type="ARBA" id="ARBA00011891"/>
    </source>
</evidence>
<dbReference type="PANTHER" id="PTHR12670:SF1">
    <property type="entry name" value="NEUTRAL CERAMIDASE"/>
    <property type="match status" value="1"/>
</dbReference>
<keyword evidence="7" id="KW-0746">Sphingolipid metabolism</keyword>
<comment type="catalytic activity">
    <reaction evidence="7">
        <text>an N-acylsphing-4-enine + H2O = sphing-4-enine + a fatty acid</text>
        <dbReference type="Rhea" id="RHEA:20856"/>
        <dbReference type="ChEBI" id="CHEBI:15377"/>
        <dbReference type="ChEBI" id="CHEBI:28868"/>
        <dbReference type="ChEBI" id="CHEBI:52639"/>
        <dbReference type="ChEBI" id="CHEBI:57756"/>
        <dbReference type="EC" id="3.5.1.23"/>
    </reaction>
</comment>
<feature type="domain" description="Neutral/alkaline non-lysosomal ceramidase N-terminal" evidence="9">
    <location>
        <begin position="182"/>
        <end position="544"/>
    </location>
</feature>
<evidence type="ECO:0000256" key="8">
    <source>
        <dbReference type="SAM" id="SignalP"/>
    </source>
</evidence>
<feature type="binding site" evidence="6">
    <location>
        <position position="112"/>
    </location>
    <ligand>
        <name>Zn(2+)</name>
        <dbReference type="ChEBI" id="CHEBI:29105"/>
    </ligand>
</feature>
<protein>
    <recommendedName>
        <fullName evidence="3 7">Neutral ceramidase</fullName>
        <ecNumber evidence="2 7">3.5.1.23</ecNumber>
    </recommendedName>
</protein>
<feature type="binding site" evidence="6">
    <location>
        <position position="239"/>
    </location>
    <ligand>
        <name>Zn(2+)</name>
        <dbReference type="ChEBI" id="CHEBI:29105"/>
    </ligand>
</feature>
<feature type="binding site" evidence="6">
    <location>
        <position position="515"/>
    </location>
    <ligand>
        <name>Zn(2+)</name>
        <dbReference type="ChEBI" id="CHEBI:29105"/>
    </ligand>
</feature>
<dbReference type="GO" id="GO:0042759">
    <property type="term" value="P:long-chain fatty acid biosynthetic process"/>
    <property type="evidence" value="ECO:0007669"/>
    <property type="project" value="TreeGrafter"/>
</dbReference>
<comment type="cofactor">
    <cofactor evidence="6">
        <name>Zn(2+)</name>
        <dbReference type="ChEBI" id="CHEBI:29105"/>
    </cofactor>
    <text evidence="6">Binds 1 zinc ion per subunit.</text>
</comment>
<evidence type="ECO:0000259" key="10">
    <source>
        <dbReference type="Pfam" id="PF17048"/>
    </source>
</evidence>